<proteinExistence type="predicted"/>
<reference evidence="2" key="1">
    <citation type="submission" date="2020-01" db="EMBL/GenBank/DDBJ databases">
        <authorList>
            <person name="Feng Z.H.Z."/>
        </authorList>
    </citation>
    <scope>NUCLEOTIDE SEQUENCE</scope>
    <source>
        <strain evidence="2">CBS107.38</strain>
    </source>
</reference>
<dbReference type="InterPro" id="IPR036047">
    <property type="entry name" value="F-box-like_dom_sf"/>
</dbReference>
<feature type="domain" description="F-box" evidence="1">
    <location>
        <begin position="28"/>
        <end position="68"/>
    </location>
</feature>
<dbReference type="Proteomes" id="UP000596902">
    <property type="component" value="Unassembled WGS sequence"/>
</dbReference>
<organism evidence="2 3">
    <name type="scientific">Alternaria burnsii</name>
    <dbReference type="NCBI Taxonomy" id="1187904"/>
    <lineage>
        <taxon>Eukaryota</taxon>
        <taxon>Fungi</taxon>
        <taxon>Dikarya</taxon>
        <taxon>Ascomycota</taxon>
        <taxon>Pezizomycotina</taxon>
        <taxon>Dothideomycetes</taxon>
        <taxon>Pleosporomycetidae</taxon>
        <taxon>Pleosporales</taxon>
        <taxon>Pleosporineae</taxon>
        <taxon>Pleosporaceae</taxon>
        <taxon>Alternaria</taxon>
        <taxon>Alternaria sect. Alternaria</taxon>
    </lineage>
</organism>
<dbReference type="SMART" id="SM00256">
    <property type="entry name" value="FBOX"/>
    <property type="match status" value="1"/>
</dbReference>
<dbReference type="SUPFAM" id="SSF81383">
    <property type="entry name" value="F-box domain"/>
    <property type="match status" value="1"/>
</dbReference>
<evidence type="ECO:0000313" key="2">
    <source>
        <dbReference type="EMBL" id="KAF7673569.1"/>
    </source>
</evidence>
<reference evidence="2" key="2">
    <citation type="submission" date="2020-08" db="EMBL/GenBank/DDBJ databases">
        <title>Draft Genome Sequence of Cumin Blight Pathogen Alternaria burnsii.</title>
        <authorList>
            <person name="Feng Z."/>
        </authorList>
    </citation>
    <scope>NUCLEOTIDE SEQUENCE</scope>
    <source>
        <strain evidence="2">CBS107.38</strain>
    </source>
</reference>
<dbReference type="Pfam" id="PF00646">
    <property type="entry name" value="F-box"/>
    <property type="match status" value="1"/>
</dbReference>
<dbReference type="EMBL" id="JAAABM010000012">
    <property type="protein sequence ID" value="KAF7673569.1"/>
    <property type="molecule type" value="Genomic_DNA"/>
</dbReference>
<dbReference type="GeneID" id="62206409"/>
<comment type="caution">
    <text evidence="2">The sequence shown here is derived from an EMBL/GenBank/DDBJ whole genome shotgun (WGS) entry which is preliminary data.</text>
</comment>
<dbReference type="RefSeq" id="XP_038783896.1">
    <property type="nucleotide sequence ID" value="XM_038933231.1"/>
</dbReference>
<dbReference type="CDD" id="cd09917">
    <property type="entry name" value="F-box_SF"/>
    <property type="match status" value="1"/>
</dbReference>
<dbReference type="AlphaFoldDB" id="A0A8H7ED11"/>
<evidence type="ECO:0000313" key="3">
    <source>
        <dbReference type="Proteomes" id="UP000596902"/>
    </source>
</evidence>
<keyword evidence="3" id="KW-1185">Reference proteome</keyword>
<evidence type="ECO:0000259" key="1">
    <source>
        <dbReference type="SMART" id="SM00256"/>
    </source>
</evidence>
<sequence>MVAQEAIERLARSFRQMRNPSDRCTLNLPLEIILMIATHLDACSLVSFALTCKSLHSLWEPLTCHISYHHTRLVMNRHLYGSNHGLPLRVLNQRTRSSHHPNGVVISVTQHARISNDHLLVLSAISLTHSRGDSVSLRRYIGDFGHALCRHVSIWRDLPDSFPIQLRELAKRTGQSQFLASGPAFGSCTLCPTDYTITIKWQGPKKGFNIEVLVYRGLGGCRTPFSWHWRTNTWLYPREELRSVYSPDCRPGSIREQWDEAADVA</sequence>
<accession>A0A8H7ED11</accession>
<dbReference type="InterPro" id="IPR001810">
    <property type="entry name" value="F-box_dom"/>
</dbReference>
<protein>
    <recommendedName>
        <fullName evidence="1">F-box domain-containing protein</fullName>
    </recommendedName>
</protein>
<gene>
    <name evidence="2" type="ORF">GT037_008184</name>
</gene>
<name>A0A8H7ED11_9PLEO</name>